<accession>A0A225ULK7</accession>
<dbReference type="AlphaFoldDB" id="A0A225ULK7"/>
<proteinExistence type="predicted"/>
<comment type="caution">
    <text evidence="1">The sequence shown here is derived from an EMBL/GenBank/DDBJ whole genome shotgun (WGS) entry which is preliminary data.</text>
</comment>
<dbReference type="OrthoDB" id="118948at2759"/>
<protein>
    <submittedName>
        <fullName evidence="1">Uncharacterized protein</fullName>
    </submittedName>
</protein>
<evidence type="ECO:0000313" key="2">
    <source>
        <dbReference type="Proteomes" id="UP000198211"/>
    </source>
</evidence>
<gene>
    <name evidence="1" type="ORF">PHMEG_00036580</name>
</gene>
<dbReference type="Proteomes" id="UP000198211">
    <property type="component" value="Unassembled WGS sequence"/>
</dbReference>
<name>A0A225ULK7_9STRA</name>
<keyword evidence="2" id="KW-1185">Reference proteome</keyword>
<reference evidence="2" key="1">
    <citation type="submission" date="2017-03" db="EMBL/GenBank/DDBJ databases">
        <title>Phytopthora megakarya and P. palmivora, two closely related causual agents of cacao black pod achieved similar genome size and gene model numbers by different mechanisms.</title>
        <authorList>
            <person name="Ali S."/>
            <person name="Shao J."/>
            <person name="Larry D.J."/>
            <person name="Kronmiller B."/>
            <person name="Shen D."/>
            <person name="Strem M.D."/>
            <person name="Melnick R.L."/>
            <person name="Guiltinan M.J."/>
            <person name="Tyler B.M."/>
            <person name="Meinhardt L.W."/>
            <person name="Bailey B.A."/>
        </authorList>
    </citation>
    <scope>NUCLEOTIDE SEQUENCE [LARGE SCALE GENOMIC DNA]</scope>
    <source>
        <strain evidence="2">zdho120</strain>
    </source>
</reference>
<evidence type="ECO:0000313" key="1">
    <source>
        <dbReference type="EMBL" id="OWY93863.1"/>
    </source>
</evidence>
<sequence length="122" mass="13692">MLYANEWALSATLMQMHDDKLHLVRFCGRVLKDAEMNSPSAEKEALDCSRERHCMCTPDSLQLDGLTNLSRFSVEQCSSRCCCHHDNWKCRVFSAITNFVDLDDSLALVAPPTKGSVRVGNP</sequence>
<organism evidence="1 2">
    <name type="scientific">Phytophthora megakarya</name>
    <dbReference type="NCBI Taxonomy" id="4795"/>
    <lineage>
        <taxon>Eukaryota</taxon>
        <taxon>Sar</taxon>
        <taxon>Stramenopiles</taxon>
        <taxon>Oomycota</taxon>
        <taxon>Peronosporomycetes</taxon>
        <taxon>Peronosporales</taxon>
        <taxon>Peronosporaceae</taxon>
        <taxon>Phytophthora</taxon>
    </lineage>
</organism>
<dbReference type="EMBL" id="NBNE01015314">
    <property type="protein sequence ID" value="OWY93863.1"/>
    <property type="molecule type" value="Genomic_DNA"/>
</dbReference>